<accession>A0A8T3DWH6</accession>
<dbReference type="Proteomes" id="UP000829720">
    <property type="component" value="Unassembled WGS sequence"/>
</dbReference>
<feature type="transmembrane region" description="Helical" evidence="2">
    <location>
        <begin position="54"/>
        <end position="74"/>
    </location>
</feature>
<keyword evidence="2" id="KW-1133">Transmembrane helix</keyword>
<feature type="compositionally biased region" description="Polar residues" evidence="1">
    <location>
        <begin position="217"/>
        <end position="232"/>
    </location>
</feature>
<evidence type="ECO:0000256" key="2">
    <source>
        <dbReference type="SAM" id="Phobius"/>
    </source>
</evidence>
<evidence type="ECO:0000313" key="3">
    <source>
        <dbReference type="EMBL" id="KAI1901443.1"/>
    </source>
</evidence>
<keyword evidence="2" id="KW-0472">Membrane</keyword>
<feature type="transmembrane region" description="Helical" evidence="2">
    <location>
        <begin position="158"/>
        <end position="182"/>
    </location>
</feature>
<keyword evidence="2" id="KW-0812">Transmembrane</keyword>
<proteinExistence type="predicted"/>
<dbReference type="EMBL" id="JAERUA010000003">
    <property type="protein sequence ID" value="KAI1901443.1"/>
    <property type="molecule type" value="Genomic_DNA"/>
</dbReference>
<evidence type="ECO:0008006" key="5">
    <source>
        <dbReference type="Google" id="ProtNLM"/>
    </source>
</evidence>
<dbReference type="OrthoDB" id="8963978at2759"/>
<sequence length="232" mass="25209">MSSHAAAAISAMITSQVYPQLRMPPPARTVTRQQREQREAEAVVIFSKGTNQAIGVFQIMLGMGFLLTVCVAQMDNLGLASVLMSFTASLVYITNGIISCSRSRCRTRGKRHLVVRVTITANIVGALTALISIVIYSMSLDPSCFNGSFCSYAKTSSVPLLILLFLSFMELVFALLTTLYGWKNLDHIDDLQDPVVFSREGWRDGGRHSGDGKLLGVSSSAASLEIPESQQP</sequence>
<evidence type="ECO:0000313" key="4">
    <source>
        <dbReference type="Proteomes" id="UP000829720"/>
    </source>
</evidence>
<reference evidence="3" key="1">
    <citation type="submission" date="2021-01" db="EMBL/GenBank/DDBJ databases">
        <authorList>
            <person name="Zahm M."/>
            <person name="Roques C."/>
            <person name="Cabau C."/>
            <person name="Klopp C."/>
            <person name="Donnadieu C."/>
            <person name="Jouanno E."/>
            <person name="Lampietro C."/>
            <person name="Louis A."/>
            <person name="Herpin A."/>
            <person name="Echchiki A."/>
            <person name="Berthelot C."/>
            <person name="Parey E."/>
            <person name="Roest-Crollius H."/>
            <person name="Braasch I."/>
            <person name="Postlethwait J."/>
            <person name="Bobe J."/>
            <person name="Montfort J."/>
            <person name="Bouchez O."/>
            <person name="Begum T."/>
            <person name="Mejri S."/>
            <person name="Adams A."/>
            <person name="Chen W.-J."/>
            <person name="Guiguen Y."/>
        </authorList>
    </citation>
    <scope>NUCLEOTIDE SEQUENCE</scope>
    <source>
        <tissue evidence="3">Blood</tissue>
    </source>
</reference>
<feature type="region of interest" description="Disordered" evidence="1">
    <location>
        <begin position="208"/>
        <end position="232"/>
    </location>
</feature>
<dbReference type="AlphaFoldDB" id="A0A8T3DWH6"/>
<protein>
    <recommendedName>
        <fullName evidence="5">Membrane-spanning 4-domains subfamily A member 4A-like</fullName>
    </recommendedName>
</protein>
<organism evidence="3 4">
    <name type="scientific">Albula goreensis</name>
    <dbReference type="NCBI Taxonomy" id="1534307"/>
    <lineage>
        <taxon>Eukaryota</taxon>
        <taxon>Metazoa</taxon>
        <taxon>Chordata</taxon>
        <taxon>Craniata</taxon>
        <taxon>Vertebrata</taxon>
        <taxon>Euteleostomi</taxon>
        <taxon>Actinopterygii</taxon>
        <taxon>Neopterygii</taxon>
        <taxon>Teleostei</taxon>
        <taxon>Albuliformes</taxon>
        <taxon>Albulidae</taxon>
        <taxon>Albula</taxon>
    </lineage>
</organism>
<keyword evidence="4" id="KW-1185">Reference proteome</keyword>
<name>A0A8T3DWH6_9TELE</name>
<gene>
    <name evidence="3" type="ORF">AGOR_G00034490</name>
</gene>
<comment type="caution">
    <text evidence="3">The sequence shown here is derived from an EMBL/GenBank/DDBJ whole genome shotgun (WGS) entry which is preliminary data.</text>
</comment>
<feature type="transmembrane region" description="Helical" evidence="2">
    <location>
        <begin position="113"/>
        <end position="138"/>
    </location>
</feature>
<feature type="transmembrane region" description="Helical" evidence="2">
    <location>
        <begin position="80"/>
        <end position="101"/>
    </location>
</feature>
<evidence type="ECO:0000256" key="1">
    <source>
        <dbReference type="SAM" id="MobiDB-lite"/>
    </source>
</evidence>